<proteinExistence type="predicted"/>
<sequence>MSENSPLDDIACLIAAFEEQKKTIYAHYSQAVASVMTGRITAENEIERIMDGLLDFADDELFLVLYKKLCRHVYNSYPRMVSEHIALFRMQLEDGENDHENERQYL</sequence>
<dbReference type="BioCyc" id="ESIR657319:G136K-900-MONOMER"/>
<evidence type="ECO:0000313" key="2">
    <source>
        <dbReference type="Proteomes" id="UP000008803"/>
    </source>
</evidence>
<evidence type="ECO:0000313" key="1">
    <source>
        <dbReference type="EMBL" id="CBK96263.1"/>
    </source>
</evidence>
<dbReference type="EMBL" id="FP929044">
    <property type="protein sequence ID" value="CBK96263.1"/>
    <property type="molecule type" value="Genomic_DNA"/>
</dbReference>
<dbReference type="AlphaFoldDB" id="D4JT44"/>
<dbReference type="HOGENOM" id="CLU_2219163_0_0_9"/>
<organism evidence="1 2">
    <name type="scientific">[Eubacterium] siraeum 70/3</name>
    <dbReference type="NCBI Taxonomy" id="657319"/>
    <lineage>
        <taxon>Bacteria</taxon>
        <taxon>Bacillati</taxon>
        <taxon>Bacillota</taxon>
        <taxon>Clostridia</taxon>
        <taxon>Eubacteriales</taxon>
        <taxon>Oscillospiraceae</taxon>
        <taxon>Oscillospiraceae incertae sedis</taxon>
    </lineage>
</organism>
<gene>
    <name evidence="1" type="ORF">EUS_10660</name>
</gene>
<accession>D4JT44</accession>
<protein>
    <submittedName>
        <fullName evidence="1">Uncharacterized protein</fullName>
    </submittedName>
</protein>
<dbReference type="Proteomes" id="UP000008803">
    <property type="component" value="Chromosome"/>
</dbReference>
<reference evidence="1 2" key="1">
    <citation type="submission" date="2010-03" db="EMBL/GenBank/DDBJ databases">
        <title>The genome sequence of Eubacterium siraeum 70/3.</title>
        <authorList>
            <consortium name="metaHIT consortium -- http://www.metahit.eu/"/>
            <person name="Pajon A."/>
            <person name="Turner K."/>
            <person name="Parkhill J."/>
            <person name="Duncan S."/>
            <person name="Flint H."/>
        </authorList>
    </citation>
    <scope>NUCLEOTIDE SEQUENCE [LARGE SCALE GENOMIC DNA]</scope>
    <source>
        <strain evidence="1 2">70/3</strain>
    </source>
</reference>
<name>D4JT44_9FIRM</name>
<reference evidence="1 2" key="2">
    <citation type="submission" date="2010-03" db="EMBL/GenBank/DDBJ databases">
        <authorList>
            <person name="Pajon A."/>
        </authorList>
    </citation>
    <scope>NUCLEOTIDE SEQUENCE [LARGE SCALE GENOMIC DNA]</scope>
    <source>
        <strain evidence="1 2">70/3</strain>
    </source>
</reference>
<dbReference type="KEGG" id="esu:EUS_10660"/>